<evidence type="ECO:0000256" key="1">
    <source>
        <dbReference type="ARBA" id="ARBA00005984"/>
    </source>
</evidence>
<evidence type="ECO:0000256" key="8">
    <source>
        <dbReference type="PIRSR" id="PIRSR601952-2"/>
    </source>
</evidence>
<evidence type="ECO:0000313" key="12">
    <source>
        <dbReference type="EMBL" id="BBL79061.1"/>
    </source>
</evidence>
<keyword evidence="4" id="KW-0378">Hydrolase</keyword>
<dbReference type="EMBL" id="AP019791">
    <property type="protein sequence ID" value="BBL79061.1"/>
    <property type="molecule type" value="Genomic_DNA"/>
</dbReference>
<feature type="disulfide bond" evidence="9">
    <location>
        <begin position="185"/>
        <end position="194"/>
    </location>
</feature>
<dbReference type="Pfam" id="PF00245">
    <property type="entry name" value="Alk_phosphatase"/>
    <property type="match status" value="1"/>
</dbReference>
<evidence type="ECO:0000256" key="5">
    <source>
        <dbReference type="ARBA" id="ARBA00022833"/>
    </source>
</evidence>
<dbReference type="PANTHER" id="PTHR11596:SF5">
    <property type="entry name" value="ALKALINE PHOSPHATASE"/>
    <property type="match status" value="1"/>
</dbReference>
<proteinExistence type="inferred from homology"/>
<feature type="binding site" evidence="8">
    <location>
        <position position="172"/>
    </location>
    <ligand>
        <name>Mg(2+)</name>
        <dbReference type="ChEBI" id="CHEBI:18420"/>
    </ligand>
</feature>
<keyword evidence="6 8" id="KW-0460">Magnesium</keyword>
<comment type="cofactor">
    <cofactor evidence="8">
        <name>Mg(2+)</name>
        <dbReference type="ChEBI" id="CHEBI:18420"/>
    </cofactor>
    <text evidence="8">Binds 1 Mg(2+) ion.</text>
</comment>
<keyword evidence="9" id="KW-1015">Disulfide bond</keyword>
<protein>
    <submittedName>
        <fullName evidence="12">Alkaline phosphatase</fullName>
    </submittedName>
</protein>
<gene>
    <name evidence="12" type="primary">phoA</name>
    <name evidence="12" type="ORF">RxyAA322_09150</name>
</gene>
<feature type="binding site" evidence="8">
    <location>
        <position position="345"/>
    </location>
    <ligand>
        <name>Zn(2+)</name>
        <dbReference type="ChEBI" id="CHEBI:29105"/>
        <label>2</label>
    </ligand>
</feature>
<dbReference type="AlphaFoldDB" id="A0A510HGH8"/>
<dbReference type="InterPro" id="IPR001952">
    <property type="entry name" value="Alkaline_phosphatase"/>
</dbReference>
<dbReference type="RefSeq" id="WP_143527119.1">
    <property type="nucleotide sequence ID" value="NZ_AP019791.1"/>
</dbReference>
<dbReference type="PRINTS" id="PR00113">
    <property type="entry name" value="ALKPHPHTASE"/>
</dbReference>
<accession>A0A510HGH8</accession>
<feature type="active site" description="Phosphoserine intermediate" evidence="7">
    <location>
        <position position="118"/>
    </location>
</feature>
<feature type="binding site" evidence="8">
    <location>
        <position position="340"/>
    </location>
    <ligand>
        <name>Mg(2+)</name>
        <dbReference type="ChEBI" id="CHEBI:18420"/>
    </ligand>
</feature>
<dbReference type="SMART" id="SM00098">
    <property type="entry name" value="alkPPc"/>
    <property type="match status" value="1"/>
</dbReference>
<dbReference type="InterPro" id="IPR018299">
    <property type="entry name" value="Alkaline_phosphatase_AS"/>
</dbReference>
<feature type="binding site" evidence="8">
    <location>
        <position position="388"/>
    </location>
    <ligand>
        <name>Zn(2+)</name>
        <dbReference type="ChEBI" id="CHEBI:29105"/>
        <label>2</label>
    </ligand>
</feature>
<organism evidence="12 13">
    <name type="scientific">Rubrobacter xylanophilus</name>
    <dbReference type="NCBI Taxonomy" id="49319"/>
    <lineage>
        <taxon>Bacteria</taxon>
        <taxon>Bacillati</taxon>
        <taxon>Actinomycetota</taxon>
        <taxon>Rubrobacteria</taxon>
        <taxon>Rubrobacterales</taxon>
        <taxon>Rubrobacteraceae</taxon>
        <taxon>Rubrobacter</taxon>
    </lineage>
</organism>
<feature type="binding site" evidence="8">
    <location>
        <position position="170"/>
    </location>
    <ligand>
        <name>Mg(2+)</name>
        <dbReference type="ChEBI" id="CHEBI:18420"/>
    </ligand>
</feature>
<dbReference type="GO" id="GO:0046872">
    <property type="term" value="F:metal ion binding"/>
    <property type="evidence" value="ECO:0007669"/>
    <property type="project" value="UniProtKB-KW"/>
</dbReference>
<keyword evidence="5 8" id="KW-0862">Zinc</keyword>
<evidence type="ECO:0000256" key="4">
    <source>
        <dbReference type="ARBA" id="ARBA00022801"/>
    </source>
</evidence>
<sequence>MRGRNRARRPVVLSGLFGALLAVALVGFVSLGTGLAQPGEREPGVEGSPEGRPGGGKAKNVILLIGDGMGESEITIARNYEKGAAGRLALDALPLTGDYTTYAVQEDDPSKPDYVPDSAATGTAWATGEKTSNGRISTTPGTDRDLKTILELAQEAGYKTGDVSTAELTDATPAVLAAQVRDRSCQGPQNMAECPQDRKSNGGPGSIAEQEVDEGVDVLLGAGRLRFEQVIDGGPDSGKTVIQSAERQGYRVIGTAQELEMARSGQKLLGLFNAGNMSLEWTGQPAAPEPGTGPQRCQEGRRPDNEPSLAQMTQKSIELLEQRPGKGKAKGRPGFFLQVEGASIDKRDHAFNPCEQIGENVAFDEAVKVALDYQKKNPETLVIVTGDHAHTSQIIPTDATSPGKVSTLITADEAEMKVNYGTEKGIQTHTGSQIRVAAQGPILNYS</sequence>
<feature type="region of interest" description="Disordered" evidence="11">
    <location>
        <begin position="283"/>
        <end position="311"/>
    </location>
</feature>
<feature type="compositionally biased region" description="Polar residues" evidence="11">
    <location>
        <begin position="129"/>
        <end position="141"/>
    </location>
</feature>
<evidence type="ECO:0000256" key="11">
    <source>
        <dbReference type="SAM" id="MobiDB-lite"/>
    </source>
</evidence>
<feature type="region of interest" description="Disordered" evidence="11">
    <location>
        <begin position="118"/>
        <end position="142"/>
    </location>
</feature>
<keyword evidence="2" id="KW-0597">Phosphoprotein</keyword>
<evidence type="ECO:0000256" key="7">
    <source>
        <dbReference type="PIRSR" id="PIRSR601952-1"/>
    </source>
</evidence>
<feature type="binding site" evidence="8">
    <location>
        <position position="349"/>
    </location>
    <ligand>
        <name>Zn(2+)</name>
        <dbReference type="ChEBI" id="CHEBI:29105"/>
        <label>1</label>
    </ligand>
</feature>
<keyword evidence="3 8" id="KW-0479">Metal-binding</keyword>
<evidence type="ECO:0000256" key="3">
    <source>
        <dbReference type="ARBA" id="ARBA00022723"/>
    </source>
</evidence>
<dbReference type="PROSITE" id="PS00123">
    <property type="entry name" value="ALKALINE_PHOSPHATASE"/>
    <property type="match status" value="1"/>
</dbReference>
<dbReference type="InterPro" id="IPR017850">
    <property type="entry name" value="Alkaline_phosphatase_core_sf"/>
</dbReference>
<feature type="region of interest" description="Disordered" evidence="11">
    <location>
        <begin position="36"/>
        <end position="58"/>
    </location>
</feature>
<feature type="region of interest" description="Disordered" evidence="11">
    <location>
        <begin position="186"/>
        <end position="208"/>
    </location>
</feature>
<dbReference type="GO" id="GO:0004035">
    <property type="term" value="F:alkaline phosphatase activity"/>
    <property type="evidence" value="ECO:0007669"/>
    <property type="project" value="TreeGrafter"/>
</dbReference>
<evidence type="ECO:0000313" key="13">
    <source>
        <dbReference type="Proteomes" id="UP000318065"/>
    </source>
</evidence>
<dbReference type="CDD" id="cd16012">
    <property type="entry name" value="ALP"/>
    <property type="match status" value="1"/>
</dbReference>
<evidence type="ECO:0000256" key="9">
    <source>
        <dbReference type="PIRSR" id="PIRSR601952-3"/>
    </source>
</evidence>
<dbReference type="SUPFAM" id="SSF53649">
    <property type="entry name" value="Alkaline phosphatase-like"/>
    <property type="match status" value="1"/>
</dbReference>
<name>A0A510HGH8_9ACTN</name>
<comment type="similarity">
    <text evidence="1 10">Belongs to the alkaline phosphatase family.</text>
</comment>
<reference evidence="12" key="1">
    <citation type="journal article" date="2019" name="Microbiol. Resour. Announc.">
        <title>Complete Genome Sequence of Rubrobacter xylanophilus Strain AA3-22, Isolated from Arima Onsen in Japan.</title>
        <authorList>
            <person name="Tomariguchi N."/>
            <person name="Miyazaki K."/>
        </authorList>
    </citation>
    <scope>NUCLEOTIDE SEQUENCE [LARGE SCALE GENOMIC DNA]</scope>
    <source>
        <strain evidence="12">AA3-22</strain>
    </source>
</reference>
<evidence type="ECO:0000256" key="10">
    <source>
        <dbReference type="RuleBase" id="RU003946"/>
    </source>
</evidence>
<dbReference type="OrthoDB" id="9794455at2"/>
<evidence type="ECO:0000256" key="2">
    <source>
        <dbReference type="ARBA" id="ARBA00022553"/>
    </source>
</evidence>
<evidence type="ECO:0000256" key="6">
    <source>
        <dbReference type="ARBA" id="ARBA00022842"/>
    </source>
</evidence>
<dbReference type="Proteomes" id="UP000318065">
    <property type="component" value="Chromosome"/>
</dbReference>
<dbReference type="Gene3D" id="3.40.720.10">
    <property type="entry name" value="Alkaline Phosphatase, subunit A"/>
    <property type="match status" value="1"/>
</dbReference>
<feature type="binding site" evidence="8">
    <location>
        <position position="67"/>
    </location>
    <ligand>
        <name>Mg(2+)</name>
        <dbReference type="ChEBI" id="CHEBI:18420"/>
    </ligand>
</feature>
<dbReference type="PANTHER" id="PTHR11596">
    <property type="entry name" value="ALKALINE PHOSPHATASE"/>
    <property type="match status" value="1"/>
</dbReference>
<keyword evidence="13" id="KW-1185">Reference proteome</keyword>
<feature type="binding site" evidence="8">
    <location>
        <position position="387"/>
    </location>
    <ligand>
        <name>Zn(2+)</name>
        <dbReference type="ChEBI" id="CHEBI:29105"/>
        <label>2</label>
    </ligand>
</feature>
<feature type="binding site" evidence="8">
    <location>
        <position position="67"/>
    </location>
    <ligand>
        <name>Zn(2+)</name>
        <dbReference type="ChEBI" id="CHEBI:29105"/>
        <label>2</label>
    </ligand>
</feature>
<comment type="cofactor">
    <cofactor evidence="8">
        <name>Zn(2+)</name>
        <dbReference type="ChEBI" id="CHEBI:29105"/>
    </cofactor>
    <text evidence="8">Binds 2 Zn(2+) ions.</text>
</comment>